<dbReference type="InterPro" id="IPR019734">
    <property type="entry name" value="TPR_rpt"/>
</dbReference>
<evidence type="ECO:0000313" key="5">
    <source>
        <dbReference type="EMBL" id="VEH99035.1"/>
    </source>
</evidence>
<feature type="coiled-coil region" evidence="2">
    <location>
        <begin position="351"/>
        <end position="385"/>
    </location>
</feature>
<reference evidence="5 6" key="1">
    <citation type="submission" date="2018-12" db="EMBL/GenBank/DDBJ databases">
        <authorList>
            <consortium name="Pathogen Informatics"/>
        </authorList>
    </citation>
    <scope>NUCLEOTIDE SEQUENCE [LARGE SCALE GENOMIC DNA]</scope>
    <source>
        <strain evidence="5 6">NCTC13489</strain>
    </source>
</reference>
<dbReference type="Pfam" id="PF13181">
    <property type="entry name" value="TPR_8"/>
    <property type="match status" value="2"/>
</dbReference>
<accession>A0A3S4UY41</accession>
<evidence type="ECO:0000256" key="3">
    <source>
        <dbReference type="SAM" id="Phobius"/>
    </source>
</evidence>
<dbReference type="AlphaFoldDB" id="A0A3S4UY41"/>
<proteinExistence type="predicted"/>
<keyword evidence="3" id="KW-0472">Membrane</keyword>
<dbReference type="Gene3D" id="1.10.10.60">
    <property type="entry name" value="Homeodomain-like"/>
    <property type="match status" value="1"/>
</dbReference>
<protein>
    <submittedName>
        <fullName evidence="5">DNA gyrase inhibitor</fullName>
    </submittedName>
</protein>
<organism evidence="5 6">
    <name type="scientific">Kaistella antarctica</name>
    <dbReference type="NCBI Taxonomy" id="266748"/>
    <lineage>
        <taxon>Bacteria</taxon>
        <taxon>Pseudomonadati</taxon>
        <taxon>Bacteroidota</taxon>
        <taxon>Flavobacteriia</taxon>
        <taxon>Flavobacteriales</taxon>
        <taxon>Weeksellaceae</taxon>
        <taxon>Chryseobacterium group</taxon>
        <taxon>Kaistella</taxon>
    </lineage>
</organism>
<dbReference type="PROSITE" id="PS01124">
    <property type="entry name" value="HTH_ARAC_FAMILY_2"/>
    <property type="match status" value="1"/>
</dbReference>
<feature type="domain" description="HTH araC/xylS-type" evidence="4">
    <location>
        <begin position="411"/>
        <end position="519"/>
    </location>
</feature>
<dbReference type="SMART" id="SM00342">
    <property type="entry name" value="HTH_ARAC"/>
    <property type="match status" value="1"/>
</dbReference>
<dbReference type="SMART" id="SM00028">
    <property type="entry name" value="TPR"/>
    <property type="match status" value="3"/>
</dbReference>
<evidence type="ECO:0000259" key="4">
    <source>
        <dbReference type="PROSITE" id="PS01124"/>
    </source>
</evidence>
<gene>
    <name evidence="5" type="ORF">NCTC13489_01300</name>
</gene>
<dbReference type="KEGG" id="cant:NCTC13489_01300"/>
<dbReference type="OrthoDB" id="5295174at2"/>
<dbReference type="RefSeq" id="WP_051803757.1">
    <property type="nucleotide sequence ID" value="NZ_FOIX01000004.1"/>
</dbReference>
<dbReference type="InterPro" id="IPR018060">
    <property type="entry name" value="HTH_AraC"/>
</dbReference>
<feature type="transmembrane region" description="Helical" evidence="3">
    <location>
        <begin position="330"/>
        <end position="349"/>
    </location>
</feature>
<feature type="repeat" description="TPR" evidence="1">
    <location>
        <begin position="187"/>
        <end position="220"/>
    </location>
</feature>
<keyword evidence="1" id="KW-0802">TPR repeat</keyword>
<name>A0A3S4UY41_9FLAO</name>
<keyword evidence="3" id="KW-0812">Transmembrane</keyword>
<dbReference type="SUPFAM" id="SSF48452">
    <property type="entry name" value="TPR-like"/>
    <property type="match status" value="1"/>
</dbReference>
<evidence type="ECO:0000256" key="2">
    <source>
        <dbReference type="SAM" id="Coils"/>
    </source>
</evidence>
<dbReference type="EMBL" id="LR134441">
    <property type="protein sequence ID" value="VEH99035.1"/>
    <property type="molecule type" value="Genomic_DNA"/>
</dbReference>
<evidence type="ECO:0000313" key="6">
    <source>
        <dbReference type="Proteomes" id="UP000270036"/>
    </source>
</evidence>
<dbReference type="GO" id="GO:0003700">
    <property type="term" value="F:DNA-binding transcription factor activity"/>
    <property type="evidence" value="ECO:0007669"/>
    <property type="project" value="InterPro"/>
</dbReference>
<keyword evidence="2" id="KW-0175">Coiled coil</keyword>
<sequence>MKNALLLVSLFFYSLSFSQDLEIYNKIYTKTYLETAHTDFKSALKTADSLYTISETPLLKTRSLMLSASLYKQSGEVKKSVDYALQSAEIIGQTDNYSWQAKVYGFLGTQYRLLQLHDYSKKYLDKALEISDKIENPKSANNLKGLMFQEKAYNQIDQKKYKIAIQNVRQAQKHFNLAEANLDFFTANNEQLLGLSYYKLEDLDQSLIHYKKALEFTKADPENFIVGLIYNGFANIYIDRKDLKEAKKYLILAEKICNKSDYLALKKEFNETSTKFYTLTNDVEKVLIVQKKQDSVVEKINLETSDFINKSFNSLETTNKISEEKNHTKTIIIVVCGLLFVLGAVYFILSKRRHKRNLEDFKKLLKDLDEKLNEKNKYISQLDSDKIKVSEAVSDCSKTESSAMMNEETERKLLLKLQEFEASTLFLENTISLSSLSTYCQTNSKYLSYIINTYQKKDFNNYINELRINYIVKKLKDFPIYRKYKMAVLSEEAGFSSQNKFSTVFKKIMTMSPSVFIAYLQEIEK</sequence>
<dbReference type="STRING" id="266748.HY04_11345"/>
<evidence type="ECO:0000256" key="1">
    <source>
        <dbReference type="PROSITE-ProRule" id="PRU00339"/>
    </source>
</evidence>
<dbReference type="Gene3D" id="1.25.40.10">
    <property type="entry name" value="Tetratricopeptide repeat domain"/>
    <property type="match status" value="2"/>
</dbReference>
<dbReference type="GO" id="GO:0043565">
    <property type="term" value="F:sequence-specific DNA binding"/>
    <property type="evidence" value="ECO:0007669"/>
    <property type="project" value="InterPro"/>
</dbReference>
<dbReference type="InterPro" id="IPR011990">
    <property type="entry name" value="TPR-like_helical_dom_sf"/>
</dbReference>
<dbReference type="Proteomes" id="UP000270036">
    <property type="component" value="Chromosome"/>
</dbReference>
<keyword evidence="3" id="KW-1133">Transmembrane helix</keyword>
<dbReference type="PROSITE" id="PS50005">
    <property type="entry name" value="TPR"/>
    <property type="match status" value="1"/>
</dbReference>